<feature type="compositionally biased region" description="Basic residues" evidence="4">
    <location>
        <begin position="513"/>
        <end position="522"/>
    </location>
</feature>
<dbReference type="Pfam" id="PF00130">
    <property type="entry name" value="C1_1"/>
    <property type="match status" value="1"/>
</dbReference>
<feature type="compositionally biased region" description="Gly residues" evidence="4">
    <location>
        <begin position="177"/>
        <end position="186"/>
    </location>
</feature>
<dbReference type="PANTHER" id="PTHR46199">
    <property type="entry name" value="RAC GTPASE-ACTIVATING PROTEIN 1"/>
    <property type="match status" value="1"/>
</dbReference>
<dbReference type="Ensembl" id="ENSAZOT00000000330.1">
    <property type="protein sequence ID" value="ENSAZOP00000000310.1"/>
    <property type="gene ID" value="ENSAZOG00000000216.1"/>
</dbReference>
<keyword evidence="1" id="KW-0479">Metal-binding</keyword>
<keyword evidence="2" id="KW-0862">Zinc</keyword>
<keyword evidence="3" id="KW-0175">Coiled coil</keyword>
<evidence type="ECO:0000256" key="2">
    <source>
        <dbReference type="ARBA" id="ARBA00022833"/>
    </source>
</evidence>
<dbReference type="Proteomes" id="UP000694549">
    <property type="component" value="Unplaced"/>
</dbReference>
<feature type="coiled-coil region" evidence="3">
    <location>
        <begin position="313"/>
        <end position="386"/>
    </location>
</feature>
<evidence type="ECO:0000256" key="3">
    <source>
        <dbReference type="SAM" id="Coils"/>
    </source>
</evidence>
<proteinExistence type="predicted"/>
<dbReference type="PROSITE" id="PS50081">
    <property type="entry name" value="ZF_DAG_PE_2"/>
    <property type="match status" value="1"/>
</dbReference>
<feature type="compositionally biased region" description="Low complexity" evidence="4">
    <location>
        <begin position="478"/>
        <end position="488"/>
    </location>
</feature>
<dbReference type="PANTHER" id="PTHR46199:SF4">
    <property type="entry name" value="RAC GTPASE-ACTIVATING PROTEIN 1"/>
    <property type="match status" value="1"/>
</dbReference>
<organism evidence="7 8">
    <name type="scientific">Anas zonorhyncha</name>
    <name type="common">Eastern spot-billed duck</name>
    <dbReference type="NCBI Taxonomy" id="75864"/>
    <lineage>
        <taxon>Eukaryota</taxon>
        <taxon>Metazoa</taxon>
        <taxon>Chordata</taxon>
        <taxon>Craniata</taxon>
        <taxon>Vertebrata</taxon>
        <taxon>Euteleostomi</taxon>
        <taxon>Archelosauria</taxon>
        <taxon>Archosauria</taxon>
        <taxon>Dinosauria</taxon>
        <taxon>Saurischia</taxon>
        <taxon>Theropoda</taxon>
        <taxon>Coelurosauria</taxon>
        <taxon>Aves</taxon>
        <taxon>Neognathae</taxon>
        <taxon>Galloanserae</taxon>
        <taxon>Anseriformes</taxon>
        <taxon>Anatidae</taxon>
        <taxon>Anatinae</taxon>
        <taxon>Anas</taxon>
    </lineage>
</organism>
<dbReference type="GO" id="GO:0000281">
    <property type="term" value="P:mitotic cytokinesis"/>
    <property type="evidence" value="ECO:0007669"/>
    <property type="project" value="TreeGrafter"/>
</dbReference>
<feature type="compositionally biased region" description="Low complexity" evidence="4">
    <location>
        <begin position="161"/>
        <end position="176"/>
    </location>
</feature>
<evidence type="ECO:0000256" key="1">
    <source>
        <dbReference type="ARBA" id="ARBA00022723"/>
    </source>
</evidence>
<feature type="compositionally biased region" description="Basic residues" evidence="4">
    <location>
        <begin position="106"/>
        <end position="115"/>
    </location>
</feature>
<dbReference type="GO" id="GO:0007266">
    <property type="term" value="P:Rho protein signal transduction"/>
    <property type="evidence" value="ECO:0007669"/>
    <property type="project" value="TreeGrafter"/>
</dbReference>
<name>A0A8B9TYZ3_9AVES</name>
<sequence>MALARSPAGWGLRVPLASTAGGGCRPSRAQRSGGLLCSWGGPDTPQPRHGEVARWQEDVLGAGCRGDPDVPTSHLACVGTAGWGRAMCQHAAAPRGSQGHSLLRPHQGHRLRSPRSTHTASSTHPGKRGAAPPGHPTPLFSNLHLARHPQPAPSAHPPAPRSRGARGTPSPAAPGAVGAGGGGAGPGSTPTPGPHRPAGRGPRPPAARASPGAHGGARRPLPGACDPRGWGPPRCAPSRPVPRCGDAAAALRAAAGPAGAGAAVAGAGRQPGGRWERAAPGCGLPMARGVWVWGRSACRAVLPPDYIRIVRCFEATRQKCRRLEQDGRRAREQLARAEAEQAALEVKLKHARNQVEVEMKKRHRAEAELEKQERKLQLVFESLMQEPWGNGEQCSVLRALAGRRLGAALASGRRSSAVDDSCQSLLSHSDISYDRTEDDVDVEVTVAQALKRKAQERQRVSLAPQIGPVVVAKRHRSSVAPPSSQVTVPPAPPPAEVPEPAGSLPPAVLVPPRRSRQGHRVSTRAEPATAWGTSEDSGGRAPGQDSHTEGGSVGQPAPAPFTSPPPSLLQPQHQFTSKTVIRPEPCGACGSRLRFGKAALKCRRCQLLLHAKCRPCCPGPCGPRARQHAWPREGVLADFAPPTPPLVPALVVHCVTEVETRGLAEAGLYRVPGAEPLVREWKQRLLRANGALPSLGDVSDIHVVCGVLKDFLRGLKEPLVTFSLHPAFLRAADIPDETACSTALRHVVGKLPPANRDTLAFLMLHLLRVSRSPDCKMDILNLSRVFGPTLVGHSSATPTPLAIMEDTPRQSKVVARLLALPPDFWRGFVGTEQENLVPTPASAPDPGGEHEPLCHPITSPEPHGGQLSPPGTCCLPGALRSCVGTAPRPPKVGRFFPSPV</sequence>
<dbReference type="GO" id="GO:0032154">
    <property type="term" value="C:cleavage furrow"/>
    <property type="evidence" value="ECO:0007669"/>
    <property type="project" value="TreeGrafter"/>
</dbReference>
<dbReference type="Gene3D" id="3.30.60.20">
    <property type="match status" value="1"/>
</dbReference>
<feature type="compositionally biased region" description="Pro residues" evidence="4">
    <location>
        <begin position="557"/>
        <end position="568"/>
    </location>
</feature>
<reference evidence="7" key="2">
    <citation type="submission" date="2025-09" db="UniProtKB">
        <authorList>
            <consortium name="Ensembl"/>
        </authorList>
    </citation>
    <scope>IDENTIFICATION</scope>
</reference>
<feature type="compositionally biased region" description="Pro residues" evidence="4">
    <location>
        <begin position="150"/>
        <end position="160"/>
    </location>
</feature>
<evidence type="ECO:0000313" key="7">
    <source>
        <dbReference type="Ensembl" id="ENSAZOP00000000310.1"/>
    </source>
</evidence>
<dbReference type="AlphaFoldDB" id="A0A8B9TYZ3"/>
<dbReference type="GO" id="GO:0005634">
    <property type="term" value="C:nucleus"/>
    <property type="evidence" value="ECO:0007669"/>
    <property type="project" value="TreeGrafter"/>
</dbReference>
<dbReference type="SUPFAM" id="SSF57889">
    <property type="entry name" value="Cysteine-rich domain"/>
    <property type="match status" value="1"/>
</dbReference>
<dbReference type="CDD" id="cd04382">
    <property type="entry name" value="RhoGAP_MgcRacGAP"/>
    <property type="match status" value="1"/>
</dbReference>
<accession>A0A8B9TYZ3</accession>
<reference evidence="7" key="1">
    <citation type="submission" date="2025-08" db="UniProtKB">
        <authorList>
            <consortium name="Ensembl"/>
        </authorList>
    </citation>
    <scope>IDENTIFICATION</scope>
</reference>
<evidence type="ECO:0000256" key="4">
    <source>
        <dbReference type="SAM" id="MobiDB-lite"/>
    </source>
</evidence>
<dbReference type="SUPFAM" id="SSF48350">
    <property type="entry name" value="GTPase activation domain, GAP"/>
    <property type="match status" value="1"/>
</dbReference>
<dbReference type="InterPro" id="IPR046349">
    <property type="entry name" value="C1-like_sf"/>
</dbReference>
<feature type="region of interest" description="Disordered" evidence="4">
    <location>
        <begin position="94"/>
        <end position="229"/>
    </location>
</feature>
<dbReference type="CDD" id="cd20821">
    <property type="entry name" value="C1_MgcRacGAP"/>
    <property type="match status" value="1"/>
</dbReference>
<feature type="region of interest" description="Disordered" evidence="4">
    <location>
        <begin position="473"/>
        <end position="573"/>
    </location>
</feature>
<evidence type="ECO:0000259" key="6">
    <source>
        <dbReference type="PROSITE" id="PS50238"/>
    </source>
</evidence>
<dbReference type="GO" id="GO:0030496">
    <property type="term" value="C:midbody"/>
    <property type="evidence" value="ECO:0007669"/>
    <property type="project" value="TreeGrafter"/>
</dbReference>
<dbReference type="PROSITE" id="PS00479">
    <property type="entry name" value="ZF_DAG_PE_1"/>
    <property type="match status" value="1"/>
</dbReference>
<evidence type="ECO:0000259" key="5">
    <source>
        <dbReference type="PROSITE" id="PS50081"/>
    </source>
</evidence>
<dbReference type="SMART" id="SM00324">
    <property type="entry name" value="RhoGAP"/>
    <property type="match status" value="1"/>
</dbReference>
<dbReference type="Pfam" id="PF00620">
    <property type="entry name" value="RhoGAP"/>
    <property type="match status" value="1"/>
</dbReference>
<dbReference type="PROSITE" id="PS50238">
    <property type="entry name" value="RHOGAP"/>
    <property type="match status" value="1"/>
</dbReference>
<feature type="domain" description="Rho-GAP" evidence="6">
    <location>
        <begin position="634"/>
        <end position="825"/>
    </location>
</feature>
<dbReference type="PROSITE" id="PS51257">
    <property type="entry name" value="PROKAR_LIPOPROTEIN"/>
    <property type="match status" value="1"/>
</dbReference>
<dbReference type="GO" id="GO:0051256">
    <property type="term" value="P:mitotic spindle midzone assembly"/>
    <property type="evidence" value="ECO:0007669"/>
    <property type="project" value="TreeGrafter"/>
</dbReference>
<dbReference type="GO" id="GO:0097149">
    <property type="term" value="C:centralspindlin complex"/>
    <property type="evidence" value="ECO:0007669"/>
    <property type="project" value="TreeGrafter"/>
</dbReference>
<protein>
    <recommendedName>
        <fullName evidence="9">Rac GTPase activating protein 1</fullName>
    </recommendedName>
</protein>
<dbReference type="InterPro" id="IPR000198">
    <property type="entry name" value="RhoGAP_dom"/>
</dbReference>
<dbReference type="InterPro" id="IPR002219">
    <property type="entry name" value="PKC_DAG/PE"/>
</dbReference>
<dbReference type="InterPro" id="IPR008936">
    <property type="entry name" value="Rho_GTPase_activation_prot"/>
</dbReference>
<dbReference type="GO" id="GO:0046872">
    <property type="term" value="F:metal ion binding"/>
    <property type="evidence" value="ECO:0007669"/>
    <property type="project" value="UniProtKB-KW"/>
</dbReference>
<dbReference type="GO" id="GO:0005096">
    <property type="term" value="F:GTPase activator activity"/>
    <property type="evidence" value="ECO:0007669"/>
    <property type="project" value="TreeGrafter"/>
</dbReference>
<dbReference type="GO" id="GO:0051233">
    <property type="term" value="C:spindle midzone"/>
    <property type="evidence" value="ECO:0007669"/>
    <property type="project" value="TreeGrafter"/>
</dbReference>
<evidence type="ECO:0008006" key="9">
    <source>
        <dbReference type="Google" id="ProtNLM"/>
    </source>
</evidence>
<keyword evidence="8" id="KW-1185">Reference proteome</keyword>
<evidence type="ECO:0000313" key="8">
    <source>
        <dbReference type="Proteomes" id="UP000694549"/>
    </source>
</evidence>
<feature type="domain" description="Phorbol-ester/DAG-type" evidence="5">
    <location>
        <begin position="572"/>
        <end position="621"/>
    </location>
</feature>
<dbReference type="Gene3D" id="1.10.555.10">
    <property type="entry name" value="Rho GTPase activation protein"/>
    <property type="match status" value="1"/>
</dbReference>